<dbReference type="HOGENOM" id="CLU_017824_0_0_1"/>
<dbReference type="PRINTS" id="PR00723">
    <property type="entry name" value="SUBTILISIN"/>
</dbReference>
<dbReference type="GO" id="GO:0004252">
    <property type="term" value="F:serine-type endopeptidase activity"/>
    <property type="evidence" value="ECO:0007669"/>
    <property type="project" value="UniProtKB-UniRule"/>
</dbReference>
<dbReference type="Gene3D" id="3.40.50.200">
    <property type="entry name" value="Peptidase S8/S53 domain"/>
    <property type="match status" value="1"/>
</dbReference>
<evidence type="ECO:0000256" key="4">
    <source>
        <dbReference type="ARBA" id="ARBA00022825"/>
    </source>
</evidence>
<dbReference type="AlphaFoldDB" id="E3Q5J4"/>
<dbReference type="EMBL" id="GG697333">
    <property type="protein sequence ID" value="EFQ25961.1"/>
    <property type="molecule type" value="Genomic_DNA"/>
</dbReference>
<sequence length="537" mass="56525">MDTIVNDADIPFVWRANLTSDQLETVKADSVIAGADINDPLTRDDPEPDKTQSSATRRKRVEIAQSPIPNNDIFDLRTLSTPPKQKATLPDYRYDDFAGHGITVYVVDTGPFDLQHEEFTAPSTDVTRRELNVARNKKFSLEDTQHGTCVASKAVGVTAGVAKRANLVGVRIDFTEFGLLRGLQAAANEIKQKGLKGKAVVTTSILIRAPDNIYTTSMRSVIRGLINLDVPVVAAAGNKFLDGLTEPDKLPAVMANELPIIVVGSAGTDFNIAPTSQRGNLVTTFAIGADIKCADPLDQTGLATDSGTSFAAPQVAGLVAYWMSHPEFAGNLPPGSVAETLRNITGALSYPRVAEAGFPPIAWNGHDLAESCSVPNSGIGRRVRRNMRRDLSQACSFAPTSVPSATPTVPVPSAAPTVSVPSAAPTVSVPASSAPTSGLVTPTATPETPTCNLCGAEFQGGTLGGQVGCADAEVARSACAADDTCNSWAFGNENRGTYTIPVCLLFDQSATQIVSQAPPDPEGKCPFRYNDKACPAS</sequence>
<dbReference type="SUPFAM" id="SSF52743">
    <property type="entry name" value="Subtilisin-like"/>
    <property type="match status" value="1"/>
</dbReference>
<dbReference type="GeneID" id="24406470"/>
<dbReference type="InterPro" id="IPR036852">
    <property type="entry name" value="Peptidase_S8/S53_dom_sf"/>
</dbReference>
<feature type="active site" description="Charge relay system" evidence="5">
    <location>
        <position position="108"/>
    </location>
</feature>
<dbReference type="PROSITE" id="PS00137">
    <property type="entry name" value="SUBTILASE_HIS"/>
    <property type="match status" value="1"/>
</dbReference>
<evidence type="ECO:0000256" key="5">
    <source>
        <dbReference type="PROSITE-ProRule" id="PRU01240"/>
    </source>
</evidence>
<feature type="compositionally biased region" description="Basic and acidic residues" evidence="6">
    <location>
        <begin position="41"/>
        <end position="50"/>
    </location>
</feature>
<accession>E3Q5J4</accession>
<gene>
    <name evidence="8" type="ORF">GLRG_01105</name>
</gene>
<keyword evidence="2 5" id="KW-0645">Protease</keyword>
<dbReference type="OrthoDB" id="1896086at2759"/>
<feature type="region of interest" description="Disordered" evidence="6">
    <location>
        <begin position="36"/>
        <end position="64"/>
    </location>
</feature>
<evidence type="ECO:0000313" key="9">
    <source>
        <dbReference type="Proteomes" id="UP000008782"/>
    </source>
</evidence>
<dbReference type="VEuPathDB" id="FungiDB:GLRG_01105"/>
<dbReference type="GO" id="GO:0006508">
    <property type="term" value="P:proteolysis"/>
    <property type="evidence" value="ECO:0007669"/>
    <property type="project" value="UniProtKB-KW"/>
</dbReference>
<dbReference type="InterPro" id="IPR050131">
    <property type="entry name" value="Peptidase_S8_subtilisin-like"/>
</dbReference>
<evidence type="ECO:0000256" key="2">
    <source>
        <dbReference type="ARBA" id="ARBA00022670"/>
    </source>
</evidence>
<evidence type="ECO:0000256" key="1">
    <source>
        <dbReference type="ARBA" id="ARBA00011073"/>
    </source>
</evidence>
<dbReference type="eggNOG" id="KOG1153">
    <property type="taxonomic scope" value="Eukaryota"/>
</dbReference>
<dbReference type="InterPro" id="IPR023828">
    <property type="entry name" value="Peptidase_S8_Ser-AS"/>
</dbReference>
<comment type="similarity">
    <text evidence="1 5">Belongs to the peptidase S8 family.</text>
</comment>
<dbReference type="PANTHER" id="PTHR43806">
    <property type="entry name" value="PEPTIDASE S8"/>
    <property type="match status" value="1"/>
</dbReference>
<evidence type="ECO:0000256" key="3">
    <source>
        <dbReference type="ARBA" id="ARBA00022801"/>
    </source>
</evidence>
<dbReference type="InterPro" id="IPR022398">
    <property type="entry name" value="Peptidase_S8_His-AS"/>
</dbReference>
<feature type="active site" description="Charge relay system" evidence="5">
    <location>
        <position position="309"/>
    </location>
</feature>
<protein>
    <submittedName>
        <fullName evidence="8">Subtilase</fullName>
    </submittedName>
</protein>
<dbReference type="PANTHER" id="PTHR43806:SF11">
    <property type="entry name" value="CEREVISIN-RELATED"/>
    <property type="match status" value="1"/>
</dbReference>
<evidence type="ECO:0000256" key="6">
    <source>
        <dbReference type="SAM" id="MobiDB-lite"/>
    </source>
</evidence>
<proteinExistence type="inferred from homology"/>
<name>E3Q5J4_COLGM</name>
<feature type="domain" description="Peptidase S8/S53" evidence="7">
    <location>
        <begin position="99"/>
        <end position="338"/>
    </location>
</feature>
<reference evidence="9" key="1">
    <citation type="journal article" date="2012" name="Nat. Genet.">
        <title>Lifestyle transitions in plant pathogenic Colletotrichum fungi deciphered by genome and transcriptome analyses.</title>
        <authorList>
            <person name="O'Connell R.J."/>
            <person name="Thon M.R."/>
            <person name="Hacquard S."/>
            <person name="Amyotte S.G."/>
            <person name="Kleemann J."/>
            <person name="Torres M.F."/>
            <person name="Damm U."/>
            <person name="Buiate E.A."/>
            <person name="Epstein L."/>
            <person name="Alkan N."/>
            <person name="Altmueller J."/>
            <person name="Alvarado-Balderrama L."/>
            <person name="Bauser C.A."/>
            <person name="Becker C."/>
            <person name="Birren B.W."/>
            <person name="Chen Z."/>
            <person name="Choi J."/>
            <person name="Crouch J.A."/>
            <person name="Duvick J.P."/>
            <person name="Farman M.A."/>
            <person name="Gan P."/>
            <person name="Heiman D."/>
            <person name="Henrissat B."/>
            <person name="Howard R.J."/>
            <person name="Kabbage M."/>
            <person name="Koch C."/>
            <person name="Kracher B."/>
            <person name="Kubo Y."/>
            <person name="Law A.D."/>
            <person name="Lebrun M.-H."/>
            <person name="Lee Y.-H."/>
            <person name="Miyara I."/>
            <person name="Moore N."/>
            <person name="Neumann U."/>
            <person name="Nordstroem K."/>
            <person name="Panaccione D.G."/>
            <person name="Panstruga R."/>
            <person name="Place M."/>
            <person name="Proctor R.H."/>
            <person name="Prusky D."/>
            <person name="Rech G."/>
            <person name="Reinhardt R."/>
            <person name="Rollins J.A."/>
            <person name="Rounsley S."/>
            <person name="Schardl C.L."/>
            <person name="Schwartz D.C."/>
            <person name="Shenoy N."/>
            <person name="Shirasu K."/>
            <person name="Sikhakolli U.R."/>
            <person name="Stueber K."/>
            <person name="Sukno S.A."/>
            <person name="Sweigard J.A."/>
            <person name="Takano Y."/>
            <person name="Takahara H."/>
            <person name="Trail F."/>
            <person name="van der Does H.C."/>
            <person name="Voll L.M."/>
            <person name="Will I."/>
            <person name="Young S."/>
            <person name="Zeng Q."/>
            <person name="Zhang J."/>
            <person name="Zhou S."/>
            <person name="Dickman M.B."/>
            <person name="Schulze-Lefert P."/>
            <person name="Ver Loren van Themaat E."/>
            <person name="Ma L.-J."/>
            <person name="Vaillancourt L.J."/>
        </authorList>
    </citation>
    <scope>NUCLEOTIDE SEQUENCE [LARGE SCALE GENOMIC DNA]</scope>
    <source>
        <strain evidence="9">M1.001 / M2 / FGSC 10212</strain>
    </source>
</reference>
<dbReference type="PROSITE" id="PS51892">
    <property type="entry name" value="SUBTILASE"/>
    <property type="match status" value="1"/>
</dbReference>
<dbReference type="STRING" id="645133.E3Q5J4"/>
<dbReference type="InterPro" id="IPR000209">
    <property type="entry name" value="Peptidase_S8/S53_dom"/>
</dbReference>
<keyword evidence="3 5" id="KW-0378">Hydrolase</keyword>
<evidence type="ECO:0000313" key="8">
    <source>
        <dbReference type="EMBL" id="EFQ25961.1"/>
    </source>
</evidence>
<dbReference type="PROSITE" id="PS00138">
    <property type="entry name" value="SUBTILASE_SER"/>
    <property type="match status" value="1"/>
</dbReference>
<evidence type="ECO:0000259" key="7">
    <source>
        <dbReference type="Pfam" id="PF00082"/>
    </source>
</evidence>
<dbReference type="Proteomes" id="UP000008782">
    <property type="component" value="Unassembled WGS sequence"/>
</dbReference>
<dbReference type="RefSeq" id="XP_008089981.1">
    <property type="nucleotide sequence ID" value="XM_008091790.1"/>
</dbReference>
<dbReference type="Pfam" id="PF00082">
    <property type="entry name" value="Peptidase_S8"/>
    <property type="match status" value="1"/>
</dbReference>
<keyword evidence="4 5" id="KW-0720">Serine protease</keyword>
<dbReference type="InterPro" id="IPR015500">
    <property type="entry name" value="Peptidase_S8_subtilisin-rel"/>
</dbReference>
<keyword evidence="9" id="KW-1185">Reference proteome</keyword>
<organism evidence="9">
    <name type="scientific">Colletotrichum graminicola (strain M1.001 / M2 / FGSC 10212)</name>
    <name type="common">Maize anthracnose fungus</name>
    <name type="synonym">Glomerella graminicola</name>
    <dbReference type="NCBI Taxonomy" id="645133"/>
    <lineage>
        <taxon>Eukaryota</taxon>
        <taxon>Fungi</taxon>
        <taxon>Dikarya</taxon>
        <taxon>Ascomycota</taxon>
        <taxon>Pezizomycotina</taxon>
        <taxon>Sordariomycetes</taxon>
        <taxon>Hypocreomycetidae</taxon>
        <taxon>Glomerellales</taxon>
        <taxon>Glomerellaceae</taxon>
        <taxon>Colletotrichum</taxon>
        <taxon>Colletotrichum graminicola species complex</taxon>
    </lineage>
</organism>
<feature type="active site" description="Charge relay system" evidence="5">
    <location>
        <position position="146"/>
    </location>
</feature>